<evidence type="ECO:0000313" key="2">
    <source>
        <dbReference type="EMBL" id="KAA6360381.1"/>
    </source>
</evidence>
<dbReference type="AlphaFoldDB" id="A0A5J4TSD5"/>
<feature type="region of interest" description="Disordered" evidence="1">
    <location>
        <begin position="41"/>
        <end position="65"/>
    </location>
</feature>
<dbReference type="Proteomes" id="UP000324800">
    <property type="component" value="Unassembled WGS sequence"/>
</dbReference>
<proteinExistence type="predicted"/>
<name>A0A5J4TSD5_9EUKA</name>
<evidence type="ECO:0000313" key="3">
    <source>
        <dbReference type="Proteomes" id="UP000324800"/>
    </source>
</evidence>
<comment type="caution">
    <text evidence="2">The sequence shown here is derived from an EMBL/GenBank/DDBJ whole genome shotgun (WGS) entry which is preliminary data.</text>
</comment>
<reference evidence="2 3" key="1">
    <citation type="submission" date="2019-03" db="EMBL/GenBank/DDBJ databases">
        <title>Single cell metagenomics reveals metabolic interactions within the superorganism composed of flagellate Streblomastix strix and complex community of Bacteroidetes bacteria on its surface.</title>
        <authorList>
            <person name="Treitli S.C."/>
            <person name="Kolisko M."/>
            <person name="Husnik F."/>
            <person name="Keeling P."/>
            <person name="Hampl V."/>
        </authorList>
    </citation>
    <scope>NUCLEOTIDE SEQUENCE [LARGE SCALE GENOMIC DNA]</scope>
    <source>
        <strain evidence="2">ST1C</strain>
    </source>
</reference>
<gene>
    <name evidence="2" type="ORF">EZS28_044093</name>
</gene>
<accession>A0A5J4TSD5</accession>
<sequence>MNGLATLAPAGKLHNIIQPLQVSDVLPSKDTQVGTVGQASSYARSDHQHPIQTVDTIPVSDSADG</sequence>
<protein>
    <submittedName>
        <fullName evidence="2">Uncharacterized protein</fullName>
    </submittedName>
</protein>
<evidence type="ECO:0000256" key="1">
    <source>
        <dbReference type="SAM" id="MobiDB-lite"/>
    </source>
</evidence>
<dbReference type="EMBL" id="SNRW01027015">
    <property type="protein sequence ID" value="KAA6360381.1"/>
    <property type="molecule type" value="Genomic_DNA"/>
</dbReference>
<feature type="non-terminal residue" evidence="2">
    <location>
        <position position="65"/>
    </location>
</feature>
<organism evidence="2 3">
    <name type="scientific">Streblomastix strix</name>
    <dbReference type="NCBI Taxonomy" id="222440"/>
    <lineage>
        <taxon>Eukaryota</taxon>
        <taxon>Metamonada</taxon>
        <taxon>Preaxostyla</taxon>
        <taxon>Oxymonadida</taxon>
        <taxon>Streblomastigidae</taxon>
        <taxon>Streblomastix</taxon>
    </lineage>
</organism>